<dbReference type="AlphaFoldDB" id="A0AA39YSW8"/>
<evidence type="ECO:0000313" key="2">
    <source>
        <dbReference type="EMBL" id="KAK0658048.1"/>
    </source>
</evidence>
<dbReference type="EMBL" id="JAULSV010000001">
    <property type="protein sequence ID" value="KAK0658048.1"/>
    <property type="molecule type" value="Genomic_DNA"/>
</dbReference>
<reference evidence="2" key="1">
    <citation type="submission" date="2023-06" db="EMBL/GenBank/DDBJ databases">
        <title>Genome-scale phylogeny and comparative genomics of the fungal order Sordariales.</title>
        <authorList>
            <consortium name="Lawrence Berkeley National Laboratory"/>
            <person name="Hensen N."/>
            <person name="Bonometti L."/>
            <person name="Westerberg I."/>
            <person name="Brannstrom I.O."/>
            <person name="Guillou S."/>
            <person name="Cros-Aarteil S."/>
            <person name="Calhoun S."/>
            <person name="Haridas S."/>
            <person name="Kuo A."/>
            <person name="Mondo S."/>
            <person name="Pangilinan J."/>
            <person name="Riley R."/>
            <person name="Labutti K."/>
            <person name="Andreopoulos B."/>
            <person name="Lipzen A."/>
            <person name="Chen C."/>
            <person name="Yanf M."/>
            <person name="Daum C."/>
            <person name="Ng V."/>
            <person name="Clum A."/>
            <person name="Steindorff A."/>
            <person name="Ohm R."/>
            <person name="Martin F."/>
            <person name="Silar P."/>
            <person name="Natvig D."/>
            <person name="Lalanne C."/>
            <person name="Gautier V."/>
            <person name="Ament-Velasquez S.L."/>
            <person name="Kruys A."/>
            <person name="Hutchinson M.I."/>
            <person name="Powell A.J."/>
            <person name="Barry K."/>
            <person name="Miller A.N."/>
            <person name="Grigoriev I.V."/>
            <person name="Debuchy R."/>
            <person name="Gladieux P."/>
            <person name="Thoren M.H."/>
            <person name="Johannesson H."/>
        </authorList>
    </citation>
    <scope>NUCLEOTIDE SEQUENCE</scope>
    <source>
        <strain evidence="2">SMH2532-1</strain>
    </source>
</reference>
<name>A0AA39YSW8_9PEZI</name>
<dbReference type="PANTHER" id="PTHR35910:SF1">
    <property type="entry name" value="2EXR DOMAIN-CONTAINING PROTEIN"/>
    <property type="match status" value="1"/>
</dbReference>
<evidence type="ECO:0000259" key="1">
    <source>
        <dbReference type="Pfam" id="PF20150"/>
    </source>
</evidence>
<protein>
    <recommendedName>
        <fullName evidence="1">2EXR domain-containing protein</fullName>
    </recommendedName>
</protein>
<dbReference type="Proteomes" id="UP001174936">
    <property type="component" value="Unassembled WGS sequence"/>
</dbReference>
<gene>
    <name evidence="2" type="ORF">B0T16DRAFT_386479</name>
</gene>
<evidence type="ECO:0000313" key="3">
    <source>
        <dbReference type="Proteomes" id="UP001174936"/>
    </source>
</evidence>
<dbReference type="InterPro" id="IPR045518">
    <property type="entry name" value="2EXR"/>
</dbReference>
<sequence length="379" mass="44682">MAPATTFHSFPKLPPELRVKIYRMAIQPRFVELLEPSPWFDYDEHEGITEEEREQWAREGRLFSLAPIPSLLHTCFESRRTLIEEGYELAFGYQGSSYKIGTWFCFDHDALFLDEAPFHTMSFCQCRSALFGGRGIQPDESMEAWDWIECDGADLIPAFTARPLGCCVLRPAIFTREWRPWHGHPLDILNWRDEHEGNIDGFFENESRLLQATVKVLYKEGPRPLGHGRRRDTCIPTIHYAIVGRPSVLNELRNARETYRRTVKWIPNAPGGWEWGIKKAQRDSPDAPGSLEKQIEEAEEWERNILQEVDEEVEKQQLHQYEEDWMKYQFDSEQETEAYYWVWIRSFGEMQRQLEREREEFLRDVEEAQRHGPEPGSPL</sequence>
<comment type="caution">
    <text evidence="2">The sequence shown here is derived from an EMBL/GenBank/DDBJ whole genome shotgun (WGS) entry which is preliminary data.</text>
</comment>
<dbReference type="Pfam" id="PF20150">
    <property type="entry name" value="2EXR"/>
    <property type="match status" value="1"/>
</dbReference>
<proteinExistence type="predicted"/>
<accession>A0AA39YSW8</accession>
<dbReference type="PANTHER" id="PTHR35910">
    <property type="entry name" value="2EXR DOMAIN-CONTAINING PROTEIN"/>
    <property type="match status" value="1"/>
</dbReference>
<feature type="domain" description="2EXR" evidence="1">
    <location>
        <begin position="7"/>
        <end position="111"/>
    </location>
</feature>
<keyword evidence="3" id="KW-1185">Reference proteome</keyword>
<organism evidence="2 3">
    <name type="scientific">Cercophora newfieldiana</name>
    <dbReference type="NCBI Taxonomy" id="92897"/>
    <lineage>
        <taxon>Eukaryota</taxon>
        <taxon>Fungi</taxon>
        <taxon>Dikarya</taxon>
        <taxon>Ascomycota</taxon>
        <taxon>Pezizomycotina</taxon>
        <taxon>Sordariomycetes</taxon>
        <taxon>Sordariomycetidae</taxon>
        <taxon>Sordariales</taxon>
        <taxon>Lasiosphaeriaceae</taxon>
        <taxon>Cercophora</taxon>
    </lineage>
</organism>